<dbReference type="AlphaFoldDB" id="A0AAD5YK17"/>
<sequence length="128" mass="14835">MHFSTYTTIILALAASLPAFCAPTSFSHASTISARDDEVDLITRNVLETLLARSLTVRKFEQPPSSTQPPAPPNSPVETAFPTNQRHRQGQRHQFRRPQRRPREDIVDVLAREYGDRMMRRDDFQWWE</sequence>
<keyword evidence="4" id="KW-1185">Reference proteome</keyword>
<proteinExistence type="predicted"/>
<feature type="compositionally biased region" description="Basic residues" evidence="1">
    <location>
        <begin position="85"/>
        <end position="100"/>
    </location>
</feature>
<keyword evidence="2" id="KW-0732">Signal</keyword>
<evidence type="ECO:0000256" key="2">
    <source>
        <dbReference type="SAM" id="SignalP"/>
    </source>
</evidence>
<dbReference type="Proteomes" id="UP001212997">
    <property type="component" value="Unassembled WGS sequence"/>
</dbReference>
<dbReference type="EMBL" id="JANAWD010000133">
    <property type="protein sequence ID" value="KAJ3486061.1"/>
    <property type="molecule type" value="Genomic_DNA"/>
</dbReference>
<evidence type="ECO:0000313" key="4">
    <source>
        <dbReference type="Proteomes" id="UP001212997"/>
    </source>
</evidence>
<reference evidence="3" key="1">
    <citation type="submission" date="2022-07" db="EMBL/GenBank/DDBJ databases">
        <title>Genome Sequence of Physisporinus lineatus.</title>
        <authorList>
            <person name="Buettner E."/>
        </authorList>
    </citation>
    <scope>NUCLEOTIDE SEQUENCE</scope>
    <source>
        <strain evidence="3">VT162</strain>
    </source>
</reference>
<feature type="region of interest" description="Disordered" evidence="1">
    <location>
        <begin position="58"/>
        <end position="106"/>
    </location>
</feature>
<feature type="chain" id="PRO_5042276915" evidence="2">
    <location>
        <begin position="22"/>
        <end position="128"/>
    </location>
</feature>
<evidence type="ECO:0000256" key="1">
    <source>
        <dbReference type="SAM" id="MobiDB-lite"/>
    </source>
</evidence>
<feature type="compositionally biased region" description="Pro residues" evidence="1">
    <location>
        <begin position="66"/>
        <end position="75"/>
    </location>
</feature>
<protein>
    <submittedName>
        <fullName evidence="3">Uncharacterized protein</fullName>
    </submittedName>
</protein>
<comment type="caution">
    <text evidence="3">The sequence shown here is derived from an EMBL/GenBank/DDBJ whole genome shotgun (WGS) entry which is preliminary data.</text>
</comment>
<evidence type="ECO:0000313" key="3">
    <source>
        <dbReference type="EMBL" id="KAJ3486061.1"/>
    </source>
</evidence>
<feature type="signal peptide" evidence="2">
    <location>
        <begin position="1"/>
        <end position="21"/>
    </location>
</feature>
<gene>
    <name evidence="3" type="ORF">NLI96_g4505</name>
</gene>
<organism evidence="3 4">
    <name type="scientific">Meripilus lineatus</name>
    <dbReference type="NCBI Taxonomy" id="2056292"/>
    <lineage>
        <taxon>Eukaryota</taxon>
        <taxon>Fungi</taxon>
        <taxon>Dikarya</taxon>
        <taxon>Basidiomycota</taxon>
        <taxon>Agaricomycotina</taxon>
        <taxon>Agaricomycetes</taxon>
        <taxon>Polyporales</taxon>
        <taxon>Meripilaceae</taxon>
        <taxon>Meripilus</taxon>
    </lineage>
</organism>
<name>A0AAD5YK17_9APHY</name>
<accession>A0AAD5YK17</accession>